<dbReference type="GO" id="GO:0005739">
    <property type="term" value="C:mitochondrion"/>
    <property type="evidence" value="ECO:0007669"/>
    <property type="project" value="TreeGrafter"/>
</dbReference>
<dbReference type="AlphaFoldDB" id="A0A3P8HX80"/>
<name>A0A3P8HX80_9TREM</name>
<reference evidence="7 8" key="1">
    <citation type="submission" date="2018-11" db="EMBL/GenBank/DDBJ databases">
        <authorList>
            <consortium name="Pathogen Informatics"/>
        </authorList>
    </citation>
    <scope>NUCLEOTIDE SEQUENCE [LARGE SCALE GENOMIC DNA]</scope>
    <source>
        <strain evidence="7 8">Egypt</strain>
    </source>
</reference>
<evidence type="ECO:0000256" key="5">
    <source>
        <dbReference type="RuleBase" id="RU364054"/>
    </source>
</evidence>
<dbReference type="SUPFAM" id="SSF51730">
    <property type="entry name" value="FAD-linked oxidoreductase"/>
    <property type="match status" value="1"/>
</dbReference>
<evidence type="ECO:0000313" key="8">
    <source>
        <dbReference type="Proteomes" id="UP000272942"/>
    </source>
</evidence>
<dbReference type="Proteomes" id="UP000272942">
    <property type="component" value="Unassembled WGS sequence"/>
</dbReference>
<evidence type="ECO:0000259" key="6">
    <source>
        <dbReference type="Pfam" id="PF01619"/>
    </source>
</evidence>
<gene>
    <name evidence="7" type="ORF">ECPE_LOCUS7868</name>
</gene>
<comment type="pathway">
    <text evidence="1">Amino-acid degradation; L-proline degradation into L-glutamate; L-glutamate from L-proline: step 1/2.</text>
</comment>
<evidence type="ECO:0000256" key="3">
    <source>
        <dbReference type="ARBA" id="ARBA00023002"/>
    </source>
</evidence>
<comment type="catalytic activity">
    <reaction evidence="5">
        <text>L-proline + a quinone = (S)-1-pyrroline-5-carboxylate + a quinol + H(+)</text>
        <dbReference type="Rhea" id="RHEA:23784"/>
        <dbReference type="ChEBI" id="CHEBI:15378"/>
        <dbReference type="ChEBI" id="CHEBI:17388"/>
        <dbReference type="ChEBI" id="CHEBI:24646"/>
        <dbReference type="ChEBI" id="CHEBI:60039"/>
        <dbReference type="ChEBI" id="CHEBI:132124"/>
        <dbReference type="EC" id="1.5.5.2"/>
    </reaction>
</comment>
<dbReference type="Gene3D" id="3.20.20.220">
    <property type="match status" value="1"/>
</dbReference>
<protein>
    <recommendedName>
        <fullName evidence="5">Proline dehydrogenase</fullName>
        <ecNumber evidence="5">1.5.5.2</ecNumber>
    </recommendedName>
</protein>
<comment type="cofactor">
    <cofactor evidence="5">
        <name>FAD</name>
        <dbReference type="ChEBI" id="CHEBI:57692"/>
    </cofactor>
</comment>
<evidence type="ECO:0000313" key="7">
    <source>
        <dbReference type="EMBL" id="VDP82225.1"/>
    </source>
</evidence>
<feature type="domain" description="Proline dehydrogenase" evidence="6">
    <location>
        <begin position="19"/>
        <end position="161"/>
    </location>
</feature>
<dbReference type="PANTHER" id="PTHR13914">
    <property type="entry name" value="PROLINE OXIDASE"/>
    <property type="match status" value="1"/>
</dbReference>
<dbReference type="InterPro" id="IPR002872">
    <property type="entry name" value="Proline_DH_dom"/>
</dbReference>
<dbReference type="GO" id="GO:0010133">
    <property type="term" value="P:L-proline catabolic process to L-glutamate"/>
    <property type="evidence" value="ECO:0007669"/>
    <property type="project" value="TreeGrafter"/>
</dbReference>
<accession>A0A3P8HX80</accession>
<comment type="function">
    <text evidence="5">Converts proline to delta-1-pyrroline-5-carboxylate.</text>
</comment>
<dbReference type="Pfam" id="PF01619">
    <property type="entry name" value="Pro_dh"/>
    <property type="match status" value="1"/>
</dbReference>
<evidence type="ECO:0000256" key="2">
    <source>
        <dbReference type="ARBA" id="ARBA00005869"/>
    </source>
</evidence>
<dbReference type="GO" id="GO:0004657">
    <property type="term" value="F:proline dehydrogenase activity"/>
    <property type="evidence" value="ECO:0007669"/>
    <property type="project" value="UniProtKB-EC"/>
</dbReference>
<sequence length="177" mass="20831">MVPTLTPDGLEQMRNMLQRMDAIARHARSVGVRVMVDAEQSYFQPAIRRITTEMMRLFNPFFIIYIQSAHENLHHDLNYALAEDFFFGAKLVRGAYMEQERSRAATLGYEDPICSDYEATSRMYESCVDEVLQFIVKRPIGRVSVMMATHNENTVRYALKRLVYFYKRNHFEIVERD</sequence>
<dbReference type="InterPro" id="IPR015659">
    <property type="entry name" value="Proline_oxidase"/>
</dbReference>
<keyword evidence="3 5" id="KW-0560">Oxidoreductase</keyword>
<keyword evidence="8" id="KW-1185">Reference proteome</keyword>
<organism evidence="7 8">
    <name type="scientific">Echinostoma caproni</name>
    <dbReference type="NCBI Taxonomy" id="27848"/>
    <lineage>
        <taxon>Eukaryota</taxon>
        <taxon>Metazoa</taxon>
        <taxon>Spiralia</taxon>
        <taxon>Lophotrochozoa</taxon>
        <taxon>Platyhelminthes</taxon>
        <taxon>Trematoda</taxon>
        <taxon>Digenea</taxon>
        <taxon>Plagiorchiida</taxon>
        <taxon>Echinostomata</taxon>
        <taxon>Echinostomatoidea</taxon>
        <taxon>Echinostomatidae</taxon>
        <taxon>Echinostoma</taxon>
    </lineage>
</organism>
<dbReference type="OrthoDB" id="5464at2759"/>
<evidence type="ECO:0000256" key="1">
    <source>
        <dbReference type="ARBA" id="ARBA00004739"/>
    </source>
</evidence>
<dbReference type="EC" id="1.5.5.2" evidence="5"/>
<keyword evidence="5" id="KW-0274">FAD</keyword>
<comment type="similarity">
    <text evidence="2 5">Belongs to the proline oxidase family.</text>
</comment>
<dbReference type="PANTHER" id="PTHR13914:SF0">
    <property type="entry name" value="PROLINE DEHYDROGENASE 1, MITOCHONDRIAL"/>
    <property type="match status" value="1"/>
</dbReference>
<dbReference type="EMBL" id="UZAN01045200">
    <property type="protein sequence ID" value="VDP82225.1"/>
    <property type="molecule type" value="Genomic_DNA"/>
</dbReference>
<dbReference type="GO" id="GO:0071949">
    <property type="term" value="F:FAD binding"/>
    <property type="evidence" value="ECO:0007669"/>
    <property type="project" value="TreeGrafter"/>
</dbReference>
<keyword evidence="4 5" id="KW-0642">Proline metabolism</keyword>
<proteinExistence type="inferred from homology"/>
<dbReference type="InterPro" id="IPR029041">
    <property type="entry name" value="FAD-linked_oxidoreductase-like"/>
</dbReference>
<keyword evidence="5" id="KW-0285">Flavoprotein</keyword>
<evidence type="ECO:0000256" key="4">
    <source>
        <dbReference type="ARBA" id="ARBA00023062"/>
    </source>
</evidence>